<dbReference type="Pfam" id="PF00528">
    <property type="entry name" value="BPD_transp_1"/>
    <property type="match status" value="1"/>
</dbReference>
<evidence type="ECO:0000259" key="8">
    <source>
        <dbReference type="PROSITE" id="PS50928"/>
    </source>
</evidence>
<dbReference type="Proteomes" id="UP001501758">
    <property type="component" value="Unassembled WGS sequence"/>
</dbReference>
<feature type="domain" description="ABC transmembrane type-1" evidence="8">
    <location>
        <begin position="157"/>
        <end position="349"/>
    </location>
</feature>
<feature type="transmembrane region" description="Helical" evidence="7">
    <location>
        <begin position="194"/>
        <end position="214"/>
    </location>
</feature>
<evidence type="ECO:0000256" key="3">
    <source>
        <dbReference type="ARBA" id="ARBA00022475"/>
    </source>
</evidence>
<dbReference type="RefSeq" id="WP_299607067.1">
    <property type="nucleotide sequence ID" value="NZ_BAAAGE010000003.1"/>
</dbReference>
<dbReference type="InterPro" id="IPR035906">
    <property type="entry name" value="MetI-like_sf"/>
</dbReference>
<dbReference type="PANTHER" id="PTHR30151:SF7">
    <property type="entry name" value="NITRATE IMPORT PERMEASE PROTEIN NRTB"/>
    <property type="match status" value="1"/>
</dbReference>
<feature type="transmembrane region" description="Helical" evidence="7">
    <location>
        <begin position="226"/>
        <end position="244"/>
    </location>
</feature>
<comment type="similarity">
    <text evidence="7">Belongs to the binding-protein-dependent transport system permease family.</text>
</comment>
<keyword evidence="5 7" id="KW-1133">Transmembrane helix</keyword>
<feature type="transmembrane region" description="Helical" evidence="7">
    <location>
        <begin position="284"/>
        <end position="306"/>
    </location>
</feature>
<dbReference type="CDD" id="cd06261">
    <property type="entry name" value="TM_PBP2"/>
    <property type="match status" value="1"/>
</dbReference>
<accession>A0ABP3UBQ6</accession>
<keyword evidence="10" id="KW-1185">Reference proteome</keyword>
<keyword evidence="2 7" id="KW-0813">Transport</keyword>
<feature type="transmembrane region" description="Helical" evidence="7">
    <location>
        <begin position="327"/>
        <end position="345"/>
    </location>
</feature>
<reference evidence="10" key="1">
    <citation type="journal article" date="2019" name="Int. J. Syst. Evol. Microbiol.">
        <title>The Global Catalogue of Microorganisms (GCM) 10K type strain sequencing project: providing services to taxonomists for standard genome sequencing and annotation.</title>
        <authorList>
            <consortium name="The Broad Institute Genomics Platform"/>
            <consortium name="The Broad Institute Genome Sequencing Center for Infectious Disease"/>
            <person name="Wu L."/>
            <person name="Ma J."/>
        </authorList>
    </citation>
    <scope>NUCLEOTIDE SEQUENCE [LARGE SCALE GENOMIC DNA]</scope>
    <source>
        <strain evidence="10">JCM 15974</strain>
    </source>
</reference>
<comment type="caution">
    <text evidence="9">The sequence shown here is derived from an EMBL/GenBank/DDBJ whole genome shotgun (WGS) entry which is preliminary data.</text>
</comment>
<protein>
    <submittedName>
        <fullName evidence="9">ABC transporter permease</fullName>
    </submittedName>
</protein>
<dbReference type="PANTHER" id="PTHR30151">
    <property type="entry name" value="ALKANE SULFONATE ABC TRANSPORTER-RELATED, MEMBRANE SUBUNIT"/>
    <property type="match status" value="1"/>
</dbReference>
<dbReference type="PROSITE" id="PS50928">
    <property type="entry name" value="ABC_TM1"/>
    <property type="match status" value="1"/>
</dbReference>
<evidence type="ECO:0000313" key="10">
    <source>
        <dbReference type="Proteomes" id="UP001501758"/>
    </source>
</evidence>
<evidence type="ECO:0000256" key="1">
    <source>
        <dbReference type="ARBA" id="ARBA00004651"/>
    </source>
</evidence>
<name>A0ABP3UBQ6_9FLAO</name>
<evidence type="ECO:0000256" key="7">
    <source>
        <dbReference type="RuleBase" id="RU363032"/>
    </source>
</evidence>
<organism evidence="9 10">
    <name type="scientific">Aquimarina litoralis</name>
    <dbReference type="NCBI Taxonomy" id="584605"/>
    <lineage>
        <taxon>Bacteria</taxon>
        <taxon>Pseudomonadati</taxon>
        <taxon>Bacteroidota</taxon>
        <taxon>Flavobacteriia</taxon>
        <taxon>Flavobacteriales</taxon>
        <taxon>Flavobacteriaceae</taxon>
        <taxon>Aquimarina</taxon>
    </lineage>
</organism>
<dbReference type="InterPro" id="IPR000515">
    <property type="entry name" value="MetI-like"/>
</dbReference>
<feature type="transmembrane region" description="Helical" evidence="7">
    <location>
        <begin position="40"/>
        <end position="62"/>
    </location>
</feature>
<evidence type="ECO:0000313" key="9">
    <source>
        <dbReference type="EMBL" id="GAA0727697.1"/>
    </source>
</evidence>
<keyword evidence="6 7" id="KW-0472">Membrane</keyword>
<evidence type="ECO:0000256" key="6">
    <source>
        <dbReference type="ARBA" id="ARBA00023136"/>
    </source>
</evidence>
<dbReference type="SUPFAM" id="SSF161098">
    <property type="entry name" value="MetI-like"/>
    <property type="match status" value="1"/>
</dbReference>
<feature type="transmembrane region" description="Helical" evidence="7">
    <location>
        <begin position="164"/>
        <end position="188"/>
    </location>
</feature>
<keyword evidence="4 7" id="KW-0812">Transmembrane</keyword>
<dbReference type="EMBL" id="BAAAGE010000003">
    <property type="protein sequence ID" value="GAA0727697.1"/>
    <property type="molecule type" value="Genomic_DNA"/>
</dbReference>
<evidence type="ECO:0000256" key="2">
    <source>
        <dbReference type="ARBA" id="ARBA00022448"/>
    </source>
</evidence>
<gene>
    <name evidence="9" type="ORF">GCM10009430_36040</name>
</gene>
<sequence length="364" mass="39892">MKDRSIHILNFVGLGFFEPAIRLAAGEETKKNLIALLKKVFLPVLSVGLFLILWHAGATYLYNVEKDFKIERAQEASGDAGVTLELQRIESGESSINSLPSPGAVLDAFKTLLADHRSITAKKAAFKEKVAATNAKREEQGLDPIKYTGRPSFVDQIFTSLKTVFAGFFLALFLAVPVGIILGLSSTLRSSFNWLIQIFKPVSPVVWFLLVYMIVKTMTLSYNGDVSFIISFIAVGLCAMWATLVNTTLGVSTVDKDYINVAKVLNLGVGQKVFKIVLPSSFPLIFTGLRITVSVAWMVLIAIELLSQSPGLGTFVWEEFQNGANDSNAKIIAAMFVIGIIGFLLDRLMFTVQKFVTFTEEAAA</sequence>
<dbReference type="Gene3D" id="1.10.3720.10">
    <property type="entry name" value="MetI-like"/>
    <property type="match status" value="1"/>
</dbReference>
<keyword evidence="3" id="KW-1003">Cell membrane</keyword>
<evidence type="ECO:0000256" key="4">
    <source>
        <dbReference type="ARBA" id="ARBA00022692"/>
    </source>
</evidence>
<evidence type="ECO:0000256" key="5">
    <source>
        <dbReference type="ARBA" id="ARBA00022989"/>
    </source>
</evidence>
<comment type="subcellular location">
    <subcellularLocation>
        <location evidence="1 7">Cell membrane</location>
        <topology evidence="1 7">Multi-pass membrane protein</topology>
    </subcellularLocation>
</comment>
<proteinExistence type="inferred from homology"/>